<evidence type="ECO:0000313" key="2">
    <source>
        <dbReference type="EMBL" id="KII69483.1"/>
    </source>
</evidence>
<comment type="caution">
    <text evidence="2">The sequence shown here is derived from an EMBL/GenBank/DDBJ whole genome shotgun (WGS) entry which is preliminary data.</text>
</comment>
<organism evidence="2 3">
    <name type="scientific">Thelohanellus kitauei</name>
    <name type="common">Myxosporean</name>
    <dbReference type="NCBI Taxonomy" id="669202"/>
    <lineage>
        <taxon>Eukaryota</taxon>
        <taxon>Metazoa</taxon>
        <taxon>Cnidaria</taxon>
        <taxon>Myxozoa</taxon>
        <taxon>Myxosporea</taxon>
        <taxon>Bivalvulida</taxon>
        <taxon>Platysporina</taxon>
        <taxon>Myxobolidae</taxon>
        <taxon>Thelohanellus</taxon>
    </lineage>
</organism>
<name>A0A0C2JJB1_THEKT</name>
<evidence type="ECO:0000313" key="1">
    <source>
        <dbReference type="EMBL" id="KII61095.1"/>
    </source>
</evidence>
<keyword evidence="3" id="KW-1185">Reference proteome</keyword>
<sequence>MSPVFQRCDIHVLFLIKVYEKAVCFMYSENVSVLKSSYSRQLYSAYNVAKHIESFCDSDFFKNYMRNLVYHVSPKHNKNMKNSSIEEIDEDRNSQLKKLLHSFKLFYLKLD</sequence>
<dbReference type="EMBL" id="JWZT01002419">
    <property type="protein sequence ID" value="KII69483.1"/>
    <property type="molecule type" value="Genomic_DNA"/>
</dbReference>
<reference evidence="2 3" key="1">
    <citation type="journal article" date="2014" name="Genome Biol. Evol.">
        <title>The genome of the myxosporean Thelohanellus kitauei shows adaptations to nutrient acquisition within its fish host.</title>
        <authorList>
            <person name="Yang Y."/>
            <person name="Xiong J."/>
            <person name="Zhou Z."/>
            <person name="Huo F."/>
            <person name="Miao W."/>
            <person name="Ran C."/>
            <person name="Liu Y."/>
            <person name="Zhang J."/>
            <person name="Feng J."/>
            <person name="Wang M."/>
            <person name="Wang M."/>
            <person name="Wang L."/>
            <person name="Yao B."/>
        </authorList>
    </citation>
    <scope>NUCLEOTIDE SEQUENCE [LARGE SCALE GENOMIC DNA]</scope>
    <source>
        <strain evidence="2">Wuqing</strain>
    </source>
</reference>
<dbReference type="EMBL" id="JWZT01005379">
    <property type="protein sequence ID" value="KII61095.1"/>
    <property type="molecule type" value="Genomic_DNA"/>
</dbReference>
<accession>A0A0C2JJB1</accession>
<protein>
    <submittedName>
        <fullName evidence="2">Uncharacterized protein</fullName>
    </submittedName>
</protein>
<dbReference type="Proteomes" id="UP000031668">
    <property type="component" value="Unassembled WGS sequence"/>
</dbReference>
<gene>
    <name evidence="2" type="ORF">RF11_04076</name>
    <name evidence="1" type="ORF">RF11_05812</name>
</gene>
<proteinExistence type="predicted"/>
<evidence type="ECO:0000313" key="3">
    <source>
        <dbReference type="Proteomes" id="UP000031668"/>
    </source>
</evidence>
<dbReference type="AlphaFoldDB" id="A0A0C2JJB1"/>